<organism evidence="1">
    <name type="scientific">marine metagenome</name>
    <dbReference type="NCBI Taxonomy" id="408172"/>
    <lineage>
        <taxon>unclassified sequences</taxon>
        <taxon>metagenomes</taxon>
        <taxon>ecological metagenomes</taxon>
    </lineage>
</organism>
<dbReference type="EMBL" id="UINC01001110">
    <property type="protein sequence ID" value="SUZ71070.1"/>
    <property type="molecule type" value="Genomic_DNA"/>
</dbReference>
<sequence>MTLLIEPSIQVVIAVSDNAPLLDGT</sequence>
<evidence type="ECO:0000313" key="1">
    <source>
        <dbReference type="EMBL" id="SUZ71070.1"/>
    </source>
</evidence>
<name>A0A381PVY7_9ZZZZ</name>
<proteinExistence type="predicted"/>
<protein>
    <submittedName>
        <fullName evidence="1">Uncharacterized protein</fullName>
    </submittedName>
</protein>
<accession>A0A381PVY7</accession>
<reference evidence="1" key="1">
    <citation type="submission" date="2018-05" db="EMBL/GenBank/DDBJ databases">
        <authorList>
            <person name="Lanie J.A."/>
            <person name="Ng W.-L."/>
            <person name="Kazmierczak K.M."/>
            <person name="Andrzejewski T.M."/>
            <person name="Davidsen T.M."/>
            <person name="Wayne K.J."/>
            <person name="Tettelin H."/>
            <person name="Glass J.I."/>
            <person name="Rusch D."/>
            <person name="Podicherti R."/>
            <person name="Tsui H.-C.T."/>
            <person name="Winkler M.E."/>
        </authorList>
    </citation>
    <scope>NUCLEOTIDE SEQUENCE</scope>
</reference>
<gene>
    <name evidence="1" type="ORF">METZ01_LOCUS23924</name>
</gene>
<dbReference type="AlphaFoldDB" id="A0A381PVY7"/>